<proteinExistence type="predicted"/>
<sequence>SKLCCACRGTCKSPPHFTRLFHCTSATSTHLPAFFAPLFGVIIYGSGLLAQICHVVSYAQGLSRTPHGMPFFLLGNTKSMHRLSTLLFVAVKRTIRPSVDRFSRARVSE</sequence>
<name>A0A5K3G898_MESCO</name>
<feature type="transmembrane region" description="Helical" evidence="1">
    <location>
        <begin position="34"/>
        <end position="59"/>
    </location>
</feature>
<dbReference type="AlphaFoldDB" id="A0A5K3G898"/>
<dbReference type="WBParaSite" id="MCU_014858-RB">
    <property type="protein sequence ID" value="MCU_014858-RB"/>
    <property type="gene ID" value="MCU_014858"/>
</dbReference>
<keyword evidence="1" id="KW-0812">Transmembrane</keyword>
<evidence type="ECO:0000256" key="1">
    <source>
        <dbReference type="SAM" id="Phobius"/>
    </source>
</evidence>
<reference evidence="2" key="1">
    <citation type="submission" date="2019-11" db="UniProtKB">
        <authorList>
            <consortium name="WormBaseParasite"/>
        </authorList>
    </citation>
    <scope>IDENTIFICATION</scope>
</reference>
<evidence type="ECO:0000313" key="2">
    <source>
        <dbReference type="WBParaSite" id="MCU_014858-RB"/>
    </source>
</evidence>
<organism evidence="2">
    <name type="scientific">Mesocestoides corti</name>
    <name type="common">Flatworm</name>
    <dbReference type="NCBI Taxonomy" id="53468"/>
    <lineage>
        <taxon>Eukaryota</taxon>
        <taxon>Metazoa</taxon>
        <taxon>Spiralia</taxon>
        <taxon>Lophotrochozoa</taxon>
        <taxon>Platyhelminthes</taxon>
        <taxon>Cestoda</taxon>
        <taxon>Eucestoda</taxon>
        <taxon>Cyclophyllidea</taxon>
        <taxon>Mesocestoididae</taxon>
        <taxon>Mesocestoides</taxon>
    </lineage>
</organism>
<keyword evidence="1" id="KW-0472">Membrane</keyword>
<keyword evidence="1" id="KW-1133">Transmembrane helix</keyword>
<protein>
    <submittedName>
        <fullName evidence="2">Secreted protein</fullName>
    </submittedName>
</protein>
<accession>A0A5K3G898</accession>